<dbReference type="InterPro" id="IPR011042">
    <property type="entry name" value="6-blade_b-propeller_TolB-like"/>
</dbReference>
<dbReference type="GO" id="GO:0004341">
    <property type="term" value="F:gluconolactonase activity"/>
    <property type="evidence" value="ECO:0007669"/>
    <property type="project" value="UniProtKB-EC"/>
</dbReference>
<dbReference type="InterPro" id="IPR051262">
    <property type="entry name" value="SMP-30/CGR1_Lactonase"/>
</dbReference>
<dbReference type="RefSeq" id="WP_145269419.1">
    <property type="nucleotide sequence ID" value="NZ_CP036426.1"/>
</dbReference>
<reference evidence="2 3" key="1">
    <citation type="submission" date="2019-02" db="EMBL/GenBank/DDBJ databases">
        <title>Deep-cultivation of Planctomycetes and their phenomic and genomic characterization uncovers novel biology.</title>
        <authorList>
            <person name="Wiegand S."/>
            <person name="Jogler M."/>
            <person name="Boedeker C."/>
            <person name="Pinto D."/>
            <person name="Vollmers J."/>
            <person name="Rivas-Marin E."/>
            <person name="Kohn T."/>
            <person name="Peeters S.H."/>
            <person name="Heuer A."/>
            <person name="Rast P."/>
            <person name="Oberbeckmann S."/>
            <person name="Bunk B."/>
            <person name="Jeske O."/>
            <person name="Meyerdierks A."/>
            <person name="Storesund J.E."/>
            <person name="Kallscheuer N."/>
            <person name="Luecker S."/>
            <person name="Lage O.M."/>
            <person name="Pohl T."/>
            <person name="Merkel B.J."/>
            <person name="Hornburger P."/>
            <person name="Mueller R.-W."/>
            <person name="Bruemmer F."/>
            <person name="Labrenz M."/>
            <person name="Spormann A.M."/>
            <person name="Op den Camp H."/>
            <person name="Overmann J."/>
            <person name="Amann R."/>
            <person name="Jetten M.S.M."/>
            <person name="Mascher T."/>
            <person name="Medema M.H."/>
            <person name="Devos D.P."/>
            <person name="Kaster A.-K."/>
            <person name="Ovreas L."/>
            <person name="Rohde M."/>
            <person name="Galperin M.Y."/>
            <person name="Jogler C."/>
        </authorList>
    </citation>
    <scope>NUCLEOTIDE SEQUENCE [LARGE SCALE GENOMIC DNA]</scope>
    <source>
        <strain evidence="2 3">ElP</strain>
    </source>
</reference>
<gene>
    <name evidence="2" type="primary">gnl_1</name>
    <name evidence="2" type="ORF">ElP_23840</name>
</gene>
<dbReference type="KEGG" id="tpla:ElP_23840"/>
<dbReference type="PANTHER" id="PTHR47572:SF5">
    <property type="entry name" value="BLR2277 PROTEIN"/>
    <property type="match status" value="1"/>
</dbReference>
<keyword evidence="3" id="KW-1185">Reference proteome</keyword>
<dbReference type="OrthoDB" id="272794at2"/>
<dbReference type="Pfam" id="PF08450">
    <property type="entry name" value="SGL"/>
    <property type="match status" value="1"/>
</dbReference>
<dbReference type="EC" id="3.1.1.17" evidence="2"/>
<accession>A0A518H0W7</accession>
<name>A0A518H0W7_9BACT</name>
<dbReference type="Gene3D" id="2.120.10.30">
    <property type="entry name" value="TolB, C-terminal domain"/>
    <property type="match status" value="1"/>
</dbReference>
<dbReference type="SUPFAM" id="SSF63829">
    <property type="entry name" value="Calcium-dependent phosphotriesterase"/>
    <property type="match status" value="1"/>
</dbReference>
<protein>
    <submittedName>
        <fullName evidence="2">Gluconolactonase</fullName>
        <ecNumber evidence="2">3.1.1.17</ecNumber>
    </submittedName>
</protein>
<dbReference type="InterPro" id="IPR013658">
    <property type="entry name" value="SGL"/>
</dbReference>
<dbReference type="EMBL" id="CP036426">
    <property type="protein sequence ID" value="QDV34495.1"/>
    <property type="molecule type" value="Genomic_DNA"/>
</dbReference>
<dbReference type="Proteomes" id="UP000317835">
    <property type="component" value="Chromosome"/>
</dbReference>
<dbReference type="PANTHER" id="PTHR47572">
    <property type="entry name" value="LIPOPROTEIN-RELATED"/>
    <property type="match status" value="1"/>
</dbReference>
<proteinExistence type="predicted"/>
<evidence type="ECO:0000313" key="3">
    <source>
        <dbReference type="Proteomes" id="UP000317835"/>
    </source>
</evidence>
<dbReference type="AlphaFoldDB" id="A0A518H0W7"/>
<keyword evidence="2" id="KW-0378">Hydrolase</keyword>
<sequence length="322" mass="34546">MGGARIDFAALGAPSTLLAPESSLTVASAVCFLEGPAVDDEGALYVSDIAGNRILRRSAAGEVATFREPSGRANGNTFDARGRLVTCEGTEQGLDGGRRVVRSDRTTGAVEVVTDRFEGRRYNSPNDVVVDPIGRIWFTDPYYGEHREILEQDAEAVYRVDPDGTVARVLSQLEVERPNGLAITPDGRTLYIIDSHGRPGGNRKLWAFDLDDDGTPSGRRLVVDFGRGRGGDGMRLDERGRLWVAAGIARPRHAGEDASVPAGVYVFEPDGSPVGRIPIPEDVVTNLAFGGPGRRTLYVTSGKTVYRLPVAVPGYALWPPVG</sequence>
<evidence type="ECO:0000313" key="2">
    <source>
        <dbReference type="EMBL" id="QDV34495.1"/>
    </source>
</evidence>
<organism evidence="2 3">
    <name type="scientific">Tautonia plasticadhaerens</name>
    <dbReference type="NCBI Taxonomy" id="2527974"/>
    <lineage>
        <taxon>Bacteria</taxon>
        <taxon>Pseudomonadati</taxon>
        <taxon>Planctomycetota</taxon>
        <taxon>Planctomycetia</taxon>
        <taxon>Isosphaerales</taxon>
        <taxon>Isosphaeraceae</taxon>
        <taxon>Tautonia</taxon>
    </lineage>
</organism>
<feature type="domain" description="SMP-30/Gluconolactonase/LRE-like region" evidence="1">
    <location>
        <begin position="34"/>
        <end position="302"/>
    </location>
</feature>
<evidence type="ECO:0000259" key="1">
    <source>
        <dbReference type="Pfam" id="PF08450"/>
    </source>
</evidence>